<dbReference type="AlphaFoldDB" id="A0A7I9VID7"/>
<dbReference type="Gene3D" id="3.40.50.150">
    <property type="entry name" value="Vaccinia Virus protein VP39"/>
    <property type="match status" value="1"/>
</dbReference>
<dbReference type="Proteomes" id="UP000503640">
    <property type="component" value="Unassembled WGS sequence"/>
</dbReference>
<dbReference type="SUPFAM" id="SSF53335">
    <property type="entry name" value="S-adenosyl-L-methionine-dependent methyltransferases"/>
    <property type="match status" value="1"/>
</dbReference>
<gene>
    <name evidence="2" type="ORF">AMYX_07600</name>
</gene>
<keyword evidence="3" id="KW-1185">Reference proteome</keyword>
<proteinExistence type="predicted"/>
<name>A0A7I9VID7_9BACT</name>
<evidence type="ECO:0000313" key="3">
    <source>
        <dbReference type="Proteomes" id="UP000503640"/>
    </source>
</evidence>
<protein>
    <recommendedName>
        <fullName evidence="1">Methyltransferase type 11 domain-containing protein</fullName>
    </recommendedName>
</protein>
<organism evidence="2 3">
    <name type="scientific">Anaeromyxobacter diazotrophicus</name>
    <dbReference type="NCBI Taxonomy" id="2590199"/>
    <lineage>
        <taxon>Bacteria</taxon>
        <taxon>Pseudomonadati</taxon>
        <taxon>Myxococcota</taxon>
        <taxon>Myxococcia</taxon>
        <taxon>Myxococcales</taxon>
        <taxon>Cystobacterineae</taxon>
        <taxon>Anaeromyxobacteraceae</taxon>
        <taxon>Anaeromyxobacter</taxon>
    </lineage>
</organism>
<dbReference type="Pfam" id="PF08241">
    <property type="entry name" value="Methyltransf_11"/>
    <property type="match status" value="1"/>
</dbReference>
<dbReference type="InterPro" id="IPR029063">
    <property type="entry name" value="SAM-dependent_MTases_sf"/>
</dbReference>
<dbReference type="InterPro" id="IPR013216">
    <property type="entry name" value="Methyltransf_11"/>
</dbReference>
<comment type="caution">
    <text evidence="2">The sequence shown here is derived from an EMBL/GenBank/DDBJ whole genome shotgun (WGS) entry which is preliminary data.</text>
</comment>
<dbReference type="GO" id="GO:0008757">
    <property type="term" value="F:S-adenosylmethionine-dependent methyltransferase activity"/>
    <property type="evidence" value="ECO:0007669"/>
    <property type="project" value="InterPro"/>
</dbReference>
<feature type="domain" description="Methyltransferase type 11" evidence="1">
    <location>
        <begin position="42"/>
        <end position="94"/>
    </location>
</feature>
<evidence type="ECO:0000259" key="1">
    <source>
        <dbReference type="Pfam" id="PF08241"/>
    </source>
</evidence>
<evidence type="ECO:0000313" key="2">
    <source>
        <dbReference type="EMBL" id="GEJ56019.1"/>
    </source>
</evidence>
<reference evidence="3" key="1">
    <citation type="journal article" date="2020" name="Appl. Environ. Microbiol.">
        <title>Diazotrophic Anaeromyxobacter Isolates from Soils.</title>
        <authorList>
            <person name="Masuda Y."/>
            <person name="Yamanaka H."/>
            <person name="Xu Z.X."/>
            <person name="Shiratori Y."/>
            <person name="Aono T."/>
            <person name="Amachi S."/>
            <person name="Senoo K."/>
            <person name="Itoh H."/>
        </authorList>
    </citation>
    <scope>NUCLEOTIDE SEQUENCE [LARGE SCALE GENOMIC DNA]</scope>
    <source>
        <strain evidence="3">R267</strain>
    </source>
</reference>
<dbReference type="EMBL" id="BJTG01000002">
    <property type="protein sequence ID" value="GEJ56019.1"/>
    <property type="molecule type" value="Genomic_DNA"/>
</dbReference>
<sequence>MGLGCAGCREAAAVSRRVGPAGLVVMVVTSGDDALELPPAPRPALIVRGAVAATGLRAGLADVVVSSCPAGGRADPSAMYRELHRILKPGGRLVASDVVAPHPARIGGYRPGRADGTIPEPEYLAVVRAAGFERLRVLQGTAPYEADGRLVQSLTLEAVRG</sequence>
<accession>A0A7I9VID7</accession>